<dbReference type="InterPro" id="IPR029044">
    <property type="entry name" value="Nucleotide-diphossugar_trans"/>
</dbReference>
<dbReference type="OrthoDB" id="9771846at2"/>
<dbReference type="Gene3D" id="3.90.550.10">
    <property type="entry name" value="Spore Coat Polysaccharide Biosynthesis Protein SpsA, Chain A"/>
    <property type="match status" value="1"/>
</dbReference>
<evidence type="ECO:0000313" key="3">
    <source>
        <dbReference type="Proteomes" id="UP000323930"/>
    </source>
</evidence>
<comment type="caution">
    <text evidence="2">The sequence shown here is derived from an EMBL/GenBank/DDBJ whole genome shotgun (WGS) entry which is preliminary data.</text>
</comment>
<gene>
    <name evidence="2" type="ORF">FUA24_17660</name>
</gene>
<evidence type="ECO:0000313" key="2">
    <source>
        <dbReference type="EMBL" id="TYA71411.1"/>
    </source>
</evidence>
<dbReference type="RefSeq" id="WP_148544396.1">
    <property type="nucleotide sequence ID" value="NZ_VSDQ01000718.1"/>
</dbReference>
<proteinExistence type="predicted"/>
<dbReference type="PANTHER" id="PTHR43179:SF7">
    <property type="entry name" value="RHAMNOSYLTRANSFERASE WBBL"/>
    <property type="match status" value="1"/>
</dbReference>
<keyword evidence="2" id="KW-0808">Transferase</keyword>
<reference evidence="2 3" key="1">
    <citation type="submission" date="2019-08" db="EMBL/GenBank/DDBJ databases">
        <title>Seonamhaeicola sediminis sp. nov., isolated from marine sediment.</title>
        <authorList>
            <person name="Cao W.R."/>
        </authorList>
    </citation>
    <scope>NUCLEOTIDE SEQUENCE [LARGE SCALE GENOMIC DNA]</scope>
    <source>
        <strain evidence="2 3">B011</strain>
    </source>
</reference>
<feature type="domain" description="Glycosyltransferase 2-like" evidence="1">
    <location>
        <begin position="6"/>
        <end position="111"/>
    </location>
</feature>
<dbReference type="Proteomes" id="UP000323930">
    <property type="component" value="Unassembled WGS sequence"/>
</dbReference>
<name>A0A5D0HJC8_9FLAO</name>
<sequence>MKVVAVIVTYNGIKWLNGCLQCITEQCDVVIVDNNSKDETLSFVKENYPMVKLFAQKNNLGFGQANNVGINYALEIGADAVFLLNQDVYTQVDCIKKMVLAYKNNLNFGIISPIHFNGRGDALDYSFQKVTHMSPLISDLVTKKFSKNIYDVRFINAAAWFIPKKVFSIVGGFDPLFFMYGEDDNYCQRVQYHGFKIGIIPSALIYHDSENNNYAEGKPGSEKYYQQFLNKIYVKYANVNSEDYKKLRYFKFYLLRKAILSLLIFKISRYRLFINKFKRLKTKEVINSVVSNRISDSNYLSFKKK</sequence>
<protein>
    <submittedName>
        <fullName evidence="2">Glycosyltransferase family 2 protein</fullName>
    </submittedName>
</protein>
<dbReference type="EMBL" id="VSDQ01000718">
    <property type="protein sequence ID" value="TYA71411.1"/>
    <property type="molecule type" value="Genomic_DNA"/>
</dbReference>
<keyword evidence="3" id="KW-1185">Reference proteome</keyword>
<dbReference type="InterPro" id="IPR001173">
    <property type="entry name" value="Glyco_trans_2-like"/>
</dbReference>
<accession>A0A5D0HJC8</accession>
<dbReference type="Pfam" id="PF00535">
    <property type="entry name" value="Glycos_transf_2"/>
    <property type="match status" value="1"/>
</dbReference>
<evidence type="ECO:0000259" key="1">
    <source>
        <dbReference type="Pfam" id="PF00535"/>
    </source>
</evidence>
<dbReference type="SUPFAM" id="SSF53448">
    <property type="entry name" value="Nucleotide-diphospho-sugar transferases"/>
    <property type="match status" value="1"/>
</dbReference>
<dbReference type="AlphaFoldDB" id="A0A5D0HJC8"/>
<dbReference type="GO" id="GO:0016740">
    <property type="term" value="F:transferase activity"/>
    <property type="evidence" value="ECO:0007669"/>
    <property type="project" value="UniProtKB-KW"/>
</dbReference>
<dbReference type="PANTHER" id="PTHR43179">
    <property type="entry name" value="RHAMNOSYLTRANSFERASE WBBL"/>
    <property type="match status" value="1"/>
</dbReference>
<organism evidence="2 3">
    <name type="scientific">Seonamhaeicola marinus</name>
    <dbReference type="NCBI Taxonomy" id="1912246"/>
    <lineage>
        <taxon>Bacteria</taxon>
        <taxon>Pseudomonadati</taxon>
        <taxon>Bacteroidota</taxon>
        <taxon>Flavobacteriia</taxon>
        <taxon>Flavobacteriales</taxon>
        <taxon>Flavobacteriaceae</taxon>
    </lineage>
</organism>